<feature type="chain" id="PRO_5045564627" evidence="1">
    <location>
        <begin position="21"/>
        <end position="136"/>
    </location>
</feature>
<accession>A0ABT4XSD5</accession>
<sequence length="136" mass="14705">MNGTRAFVLLCACAGFPAWADNCAKFHAFAAGDAAFELYGATAICTTSRQLGGGQSRDCHWPFDYRAQVAQVAFSDLVDGLTQCTDGPVIRDTGSVNHPDSFEQLTTTINGRSFSLSIKDKGARQETLIFLRVMSE</sequence>
<evidence type="ECO:0000313" key="2">
    <source>
        <dbReference type="EMBL" id="MDA7424874.1"/>
    </source>
</evidence>
<dbReference type="Proteomes" id="UP001210720">
    <property type="component" value="Unassembled WGS sequence"/>
</dbReference>
<name>A0ABT4XSD5_9RHOB</name>
<keyword evidence="3" id="KW-1185">Reference proteome</keyword>
<dbReference type="RefSeq" id="WP_271432238.1">
    <property type="nucleotide sequence ID" value="NZ_JAQIOY010000003.1"/>
</dbReference>
<gene>
    <name evidence="2" type="ORF">PFY00_09065</name>
</gene>
<organism evidence="2 3">
    <name type="scientific">Thalassococcus lentus</name>
    <dbReference type="NCBI Taxonomy" id="1210524"/>
    <lineage>
        <taxon>Bacteria</taxon>
        <taxon>Pseudomonadati</taxon>
        <taxon>Pseudomonadota</taxon>
        <taxon>Alphaproteobacteria</taxon>
        <taxon>Rhodobacterales</taxon>
        <taxon>Roseobacteraceae</taxon>
        <taxon>Thalassococcus</taxon>
    </lineage>
</organism>
<reference evidence="2 3" key="1">
    <citation type="submission" date="2023-01" db="EMBL/GenBank/DDBJ databases">
        <title>Thalassococcus onchidii sp. nov., isolated from a marine invertebrate from the South China Sea.</title>
        <authorList>
            <person name="Xu S."/>
            <person name="Liu Z."/>
            <person name="Xu Y."/>
        </authorList>
    </citation>
    <scope>NUCLEOTIDE SEQUENCE [LARGE SCALE GENOMIC DNA]</scope>
    <source>
        <strain evidence="2 3">KCTC 32084</strain>
    </source>
</reference>
<evidence type="ECO:0000313" key="3">
    <source>
        <dbReference type="Proteomes" id="UP001210720"/>
    </source>
</evidence>
<feature type="signal peptide" evidence="1">
    <location>
        <begin position="1"/>
        <end position="20"/>
    </location>
</feature>
<protein>
    <submittedName>
        <fullName evidence="2">Uncharacterized protein</fullName>
    </submittedName>
</protein>
<keyword evidence="1" id="KW-0732">Signal</keyword>
<comment type="caution">
    <text evidence="2">The sequence shown here is derived from an EMBL/GenBank/DDBJ whole genome shotgun (WGS) entry which is preliminary data.</text>
</comment>
<evidence type="ECO:0000256" key="1">
    <source>
        <dbReference type="SAM" id="SignalP"/>
    </source>
</evidence>
<dbReference type="EMBL" id="JAQIOY010000003">
    <property type="protein sequence ID" value="MDA7424874.1"/>
    <property type="molecule type" value="Genomic_DNA"/>
</dbReference>
<proteinExistence type="predicted"/>